<evidence type="ECO:0000256" key="6">
    <source>
        <dbReference type="SAM" id="MobiDB-lite"/>
    </source>
</evidence>
<dbReference type="GO" id="GO:0032543">
    <property type="term" value="P:mitochondrial translation"/>
    <property type="evidence" value="ECO:0007669"/>
    <property type="project" value="TreeGrafter"/>
</dbReference>
<dbReference type="AlphaFoldDB" id="A0A8X8WHN5"/>
<feature type="domain" description="Large ribosomal subunit protein uL2 C-terminal" evidence="7">
    <location>
        <begin position="55"/>
        <end position="290"/>
    </location>
</feature>
<dbReference type="InterPro" id="IPR022671">
    <property type="entry name" value="Ribosomal_uL2_CS"/>
</dbReference>
<organism evidence="8">
    <name type="scientific">Salvia splendens</name>
    <name type="common">Scarlet sage</name>
    <dbReference type="NCBI Taxonomy" id="180675"/>
    <lineage>
        <taxon>Eukaryota</taxon>
        <taxon>Viridiplantae</taxon>
        <taxon>Streptophyta</taxon>
        <taxon>Embryophyta</taxon>
        <taxon>Tracheophyta</taxon>
        <taxon>Spermatophyta</taxon>
        <taxon>Magnoliopsida</taxon>
        <taxon>eudicotyledons</taxon>
        <taxon>Gunneridae</taxon>
        <taxon>Pentapetalae</taxon>
        <taxon>asterids</taxon>
        <taxon>lamiids</taxon>
        <taxon>Lamiales</taxon>
        <taxon>Lamiaceae</taxon>
        <taxon>Nepetoideae</taxon>
        <taxon>Mentheae</taxon>
        <taxon>Salviinae</taxon>
        <taxon>Salvia</taxon>
        <taxon>Salvia subgen. Calosphace</taxon>
        <taxon>core Calosphace</taxon>
    </lineage>
</organism>
<dbReference type="EMBL" id="PNBA02000017">
    <property type="protein sequence ID" value="KAG6395460.1"/>
    <property type="molecule type" value="Genomic_DNA"/>
</dbReference>
<evidence type="ECO:0000313" key="9">
    <source>
        <dbReference type="Proteomes" id="UP000298416"/>
    </source>
</evidence>
<dbReference type="Gene3D" id="4.10.950.10">
    <property type="entry name" value="Ribosomal protein L2, domain 3"/>
    <property type="match status" value="1"/>
</dbReference>
<feature type="compositionally biased region" description="Basic and acidic residues" evidence="6">
    <location>
        <begin position="263"/>
        <end position="273"/>
    </location>
</feature>
<evidence type="ECO:0000313" key="8">
    <source>
        <dbReference type="EMBL" id="KAG6395460.1"/>
    </source>
</evidence>
<dbReference type="GO" id="GO:0003723">
    <property type="term" value="F:RNA binding"/>
    <property type="evidence" value="ECO:0007669"/>
    <property type="project" value="TreeGrafter"/>
</dbReference>
<comment type="subcellular location">
    <subcellularLocation>
        <location evidence="1">Mitochondrion</location>
    </subcellularLocation>
</comment>
<dbReference type="SMART" id="SM01382">
    <property type="entry name" value="Ribosomal_L2_C"/>
    <property type="match status" value="1"/>
</dbReference>
<evidence type="ECO:0000256" key="4">
    <source>
        <dbReference type="ARBA" id="ARBA00023128"/>
    </source>
</evidence>
<keyword evidence="3" id="KW-0689">Ribosomal protein</keyword>
<keyword evidence="5" id="KW-0687">Ribonucleoprotein</keyword>
<sequence>MALFRARAVSSSLLRSCLRAPCRSLSTGAGEMVESKEVPTLKSMMNQMLTLDISSQYGSCMPLSNMRIGMNIHNIELRPGQGGKLVRAAGTSAKILTEPNRSASDRVFDGDSLDWDTVYESSGIGEPITYTRLATVVEGRELVDEELEDEEVGDEEEGSTSLEDDDIDEDEDNYLVEDDYVGDERYSSYGQCFAYSASVVTASRYCEIRLPSGEKRLIDKRCRATIGVVSNPEHGTKKLRKAGQSRWLGIRPTVRGVAMNPVDHPHGGGEGKSKSSGKHGQVSRTPWGKPTKSGYKTARTKKRKI</sequence>
<gene>
    <name evidence="8" type="ORF">SASPL_146105</name>
</gene>
<dbReference type="FunFam" id="4.10.950.10:FF:000001">
    <property type="entry name" value="50S ribosomal protein L2"/>
    <property type="match status" value="1"/>
</dbReference>
<dbReference type="InterPro" id="IPR002171">
    <property type="entry name" value="Ribosomal_uL2"/>
</dbReference>
<dbReference type="PANTHER" id="PTHR13691:SF72">
    <property type="entry name" value="EXPRESSED PROTEIN"/>
    <property type="match status" value="1"/>
</dbReference>
<keyword evidence="9" id="KW-1185">Reference proteome</keyword>
<dbReference type="InterPro" id="IPR022669">
    <property type="entry name" value="Ribosomal_uL2_C"/>
</dbReference>
<evidence type="ECO:0000256" key="2">
    <source>
        <dbReference type="ARBA" id="ARBA00005636"/>
    </source>
</evidence>
<dbReference type="PROSITE" id="PS00467">
    <property type="entry name" value="RIBOSOMAL_L2"/>
    <property type="match status" value="1"/>
</dbReference>
<reference evidence="8" key="1">
    <citation type="submission" date="2018-01" db="EMBL/GenBank/DDBJ databases">
        <authorList>
            <person name="Mao J.F."/>
        </authorList>
    </citation>
    <scope>NUCLEOTIDE SEQUENCE</scope>
    <source>
        <strain evidence="8">Huo1</strain>
        <tissue evidence="8">Leaf</tissue>
    </source>
</reference>
<proteinExistence type="inferred from homology"/>
<dbReference type="Gene3D" id="2.30.30.30">
    <property type="match status" value="1"/>
</dbReference>
<dbReference type="SUPFAM" id="SSF50104">
    <property type="entry name" value="Translation proteins SH3-like domain"/>
    <property type="match status" value="2"/>
</dbReference>
<dbReference type="Proteomes" id="UP000298416">
    <property type="component" value="Unassembled WGS sequence"/>
</dbReference>
<feature type="region of interest" description="Disordered" evidence="6">
    <location>
        <begin position="144"/>
        <end position="171"/>
    </location>
</feature>
<dbReference type="Pfam" id="PF03947">
    <property type="entry name" value="Ribosomal_L2_C"/>
    <property type="match status" value="2"/>
</dbReference>
<dbReference type="GO" id="GO:0005762">
    <property type="term" value="C:mitochondrial large ribosomal subunit"/>
    <property type="evidence" value="ECO:0007669"/>
    <property type="project" value="TreeGrafter"/>
</dbReference>
<dbReference type="InterPro" id="IPR014722">
    <property type="entry name" value="Rib_uL2_dom2"/>
</dbReference>
<evidence type="ECO:0000256" key="3">
    <source>
        <dbReference type="ARBA" id="ARBA00022980"/>
    </source>
</evidence>
<evidence type="ECO:0000256" key="5">
    <source>
        <dbReference type="ARBA" id="ARBA00023274"/>
    </source>
</evidence>
<feature type="region of interest" description="Disordered" evidence="6">
    <location>
        <begin position="257"/>
        <end position="305"/>
    </location>
</feature>
<dbReference type="InterPro" id="IPR014726">
    <property type="entry name" value="Ribosomal_uL2_dom3"/>
</dbReference>
<reference evidence="8" key="2">
    <citation type="submission" date="2020-08" db="EMBL/GenBank/DDBJ databases">
        <title>Plant Genome Project.</title>
        <authorList>
            <person name="Zhang R.-G."/>
        </authorList>
    </citation>
    <scope>NUCLEOTIDE SEQUENCE</scope>
    <source>
        <strain evidence="8">Huo1</strain>
        <tissue evidence="8">Leaf</tissue>
    </source>
</reference>
<evidence type="ECO:0000256" key="1">
    <source>
        <dbReference type="ARBA" id="ARBA00004173"/>
    </source>
</evidence>
<name>A0A8X8WHN5_SALSN</name>
<dbReference type="GO" id="GO:0003735">
    <property type="term" value="F:structural constituent of ribosome"/>
    <property type="evidence" value="ECO:0007669"/>
    <property type="project" value="InterPro"/>
</dbReference>
<comment type="caution">
    <text evidence="8">The sequence shown here is derived from an EMBL/GenBank/DDBJ whole genome shotgun (WGS) entry which is preliminary data.</text>
</comment>
<evidence type="ECO:0000259" key="7">
    <source>
        <dbReference type="SMART" id="SM01382"/>
    </source>
</evidence>
<dbReference type="InterPro" id="IPR008991">
    <property type="entry name" value="Translation_prot_SH3-like_sf"/>
</dbReference>
<protein>
    <recommendedName>
        <fullName evidence="7">Large ribosomal subunit protein uL2 C-terminal domain-containing protein</fullName>
    </recommendedName>
</protein>
<comment type="similarity">
    <text evidence="2">Belongs to the universal ribosomal protein uL2 family.</text>
</comment>
<keyword evidence="4" id="KW-0496">Mitochondrion</keyword>
<accession>A0A8X8WHN5</accession>
<dbReference type="PANTHER" id="PTHR13691">
    <property type="entry name" value="RIBOSOMAL PROTEIN L2"/>
    <property type="match status" value="1"/>
</dbReference>